<feature type="transmembrane region" description="Helical" evidence="6">
    <location>
        <begin position="6"/>
        <end position="26"/>
    </location>
</feature>
<protein>
    <submittedName>
        <fullName evidence="7">CmaU</fullName>
    </submittedName>
</protein>
<feature type="transmembrane region" description="Helical" evidence="6">
    <location>
        <begin position="116"/>
        <end position="135"/>
    </location>
</feature>
<dbReference type="GO" id="GO:0005886">
    <property type="term" value="C:plasma membrane"/>
    <property type="evidence" value="ECO:0007669"/>
    <property type="project" value="UniProtKB-SubCell"/>
</dbReference>
<keyword evidence="8" id="KW-1185">Reference proteome</keyword>
<reference evidence="8" key="1">
    <citation type="submission" date="2015-06" db="EMBL/GenBank/DDBJ databases">
        <title>Comparative genomics of Burkholderia leaf nodule symbionts.</title>
        <authorList>
            <person name="Carlier A."/>
            <person name="Eberl L."/>
            <person name="Pinto-Carbo M."/>
        </authorList>
    </citation>
    <scope>NUCLEOTIDE SEQUENCE [LARGE SCALE GENOMIC DNA]</scope>
    <source>
        <strain evidence="8">UZHbot4</strain>
    </source>
</reference>
<evidence type="ECO:0000256" key="2">
    <source>
        <dbReference type="ARBA" id="ARBA00022475"/>
    </source>
</evidence>
<dbReference type="Proteomes" id="UP000036959">
    <property type="component" value="Unassembled WGS sequence"/>
</dbReference>
<proteinExistence type="predicted"/>
<feature type="transmembrane region" description="Helical" evidence="6">
    <location>
        <begin position="173"/>
        <end position="193"/>
    </location>
</feature>
<evidence type="ECO:0000256" key="5">
    <source>
        <dbReference type="ARBA" id="ARBA00023136"/>
    </source>
</evidence>
<feature type="transmembrane region" description="Helical" evidence="6">
    <location>
        <begin position="63"/>
        <end position="84"/>
    </location>
</feature>
<evidence type="ECO:0000313" key="7">
    <source>
        <dbReference type="EMBL" id="KND61951.1"/>
    </source>
</evidence>
<evidence type="ECO:0000256" key="1">
    <source>
        <dbReference type="ARBA" id="ARBA00004651"/>
    </source>
</evidence>
<dbReference type="Pfam" id="PF01810">
    <property type="entry name" value="LysE"/>
    <property type="match status" value="1"/>
</dbReference>
<accession>A0A0L0MI11</accession>
<dbReference type="EMBL" id="LFJJ01000008">
    <property type="protein sequence ID" value="KND61951.1"/>
    <property type="molecule type" value="Genomic_DNA"/>
</dbReference>
<comment type="subcellular location">
    <subcellularLocation>
        <location evidence="1">Cell membrane</location>
        <topology evidence="1">Multi-pass membrane protein</topology>
    </subcellularLocation>
</comment>
<keyword evidence="4 6" id="KW-1133">Transmembrane helix</keyword>
<name>A0A0L0MI11_9BURK</name>
<dbReference type="AlphaFoldDB" id="A0A0L0MI11"/>
<sequence length="194" mass="20540">MALQLWLGIAVLLITPGPTNTLLAAAGMQSGARRAMPLIMAELAGYLASISAWGWLVTRIADGFAWVPLCLRILSVGYVAILAVRMWRASAQAGLAHGAPVSMRSLFVATLLNPKAMLFASAIFPAAAFTALAAYLPAMSLFTLALLPVALGWIMLGAGLGRGRRSVLGTQRMYRIAAFVLGLFALWLALSLIQ</sequence>
<feature type="transmembrane region" description="Helical" evidence="6">
    <location>
        <begin position="38"/>
        <end position="57"/>
    </location>
</feature>
<dbReference type="PANTHER" id="PTHR30086:SF20">
    <property type="entry name" value="ARGININE EXPORTER PROTEIN ARGO-RELATED"/>
    <property type="match status" value="1"/>
</dbReference>
<evidence type="ECO:0000256" key="6">
    <source>
        <dbReference type="SAM" id="Phobius"/>
    </source>
</evidence>
<keyword evidence="5 6" id="KW-0472">Membrane</keyword>
<gene>
    <name evidence="7" type="ORF">BVER_01432</name>
</gene>
<keyword evidence="2" id="KW-1003">Cell membrane</keyword>
<evidence type="ECO:0000313" key="8">
    <source>
        <dbReference type="Proteomes" id="UP000036959"/>
    </source>
</evidence>
<evidence type="ECO:0000256" key="3">
    <source>
        <dbReference type="ARBA" id="ARBA00022692"/>
    </source>
</evidence>
<dbReference type="PANTHER" id="PTHR30086">
    <property type="entry name" value="ARGININE EXPORTER PROTEIN ARGO"/>
    <property type="match status" value="1"/>
</dbReference>
<comment type="caution">
    <text evidence="7">The sequence shown here is derived from an EMBL/GenBank/DDBJ whole genome shotgun (WGS) entry which is preliminary data.</text>
</comment>
<organism evidence="7 8">
    <name type="scientific">Candidatus Burkholderia verschuerenii</name>
    <dbReference type="NCBI Taxonomy" id="242163"/>
    <lineage>
        <taxon>Bacteria</taxon>
        <taxon>Pseudomonadati</taxon>
        <taxon>Pseudomonadota</taxon>
        <taxon>Betaproteobacteria</taxon>
        <taxon>Burkholderiales</taxon>
        <taxon>Burkholderiaceae</taxon>
        <taxon>Burkholderia</taxon>
    </lineage>
</organism>
<dbReference type="GO" id="GO:0015171">
    <property type="term" value="F:amino acid transmembrane transporter activity"/>
    <property type="evidence" value="ECO:0007669"/>
    <property type="project" value="TreeGrafter"/>
</dbReference>
<dbReference type="GO" id="GO:0033228">
    <property type="term" value="P:cysteine export across plasma membrane"/>
    <property type="evidence" value="ECO:0007669"/>
    <property type="project" value="TreeGrafter"/>
</dbReference>
<feature type="transmembrane region" description="Helical" evidence="6">
    <location>
        <begin position="141"/>
        <end position="161"/>
    </location>
</feature>
<dbReference type="InterPro" id="IPR001123">
    <property type="entry name" value="LeuE-type"/>
</dbReference>
<keyword evidence="3 6" id="KW-0812">Transmembrane</keyword>
<evidence type="ECO:0000256" key="4">
    <source>
        <dbReference type="ARBA" id="ARBA00022989"/>
    </source>
</evidence>